<protein>
    <submittedName>
        <fullName evidence="1">Uncharacterized protein</fullName>
    </submittedName>
</protein>
<sequence length="203" mass="23483">MFTRKKFDQEYYDSRVKENDKRINYIMNQHPSFNAESCLPEPGTNVGLRNYAWCDDLIDNENYLNNYGVPIASHTMDEHPDDFDNAKQRHDRINEKTSTFCGIDPDVALAPQYSILNDPKQREMTTLAHTFHSLPIDLQSIAVANRPISMNSKDLALEQYEEYMKNRTVTPLDQMAFLPTPDNVKTDSCVDLRMCNDEIKVLP</sequence>
<proteinExistence type="predicted"/>
<evidence type="ECO:0000313" key="1">
    <source>
        <dbReference type="EMBL" id="QFG73979.1"/>
    </source>
</evidence>
<reference evidence="1" key="1">
    <citation type="journal article" date="2019" name="Philos. Trans. R. Soc. Lond., B, Biol. Sci.">
        <title>Targeted metagenomic recovery of four divergent viruses reveals shared and distinctive characteristics of giant viruses of marine eukaryotes.</title>
        <authorList>
            <person name="Needham D.M."/>
            <person name="Poirier C."/>
            <person name="Hehenberger E."/>
            <person name="Jimenez V."/>
            <person name="Swalwell J.E."/>
            <person name="Santoro A.E."/>
            <person name="Worden A.Z."/>
        </authorList>
    </citation>
    <scope>NUCLEOTIDE SEQUENCE</scope>
    <source>
        <strain evidence="1">OPacV-662</strain>
    </source>
</reference>
<organism evidence="1">
    <name type="scientific">Megaviridae environmental sample</name>
    <dbReference type="NCBI Taxonomy" id="1737588"/>
    <lineage>
        <taxon>Viruses</taxon>
        <taxon>Varidnaviria</taxon>
        <taxon>Bamfordvirae</taxon>
        <taxon>Nucleocytoviricota</taxon>
        <taxon>Megaviricetes</taxon>
        <taxon>Imitervirales</taxon>
        <taxon>Mimiviridae</taxon>
        <taxon>environmental samples</taxon>
    </lineage>
</organism>
<name>A0A5J6VJM2_9VIRU</name>
<accession>A0A5J6VJM2</accession>
<dbReference type="EMBL" id="MN448274">
    <property type="protein sequence ID" value="QFG73979.1"/>
    <property type="molecule type" value="Genomic_DNA"/>
</dbReference>